<accession>A0A0D8BJE0</accession>
<dbReference type="InterPro" id="IPR036628">
    <property type="entry name" value="Clp_N_dom_sf"/>
</dbReference>
<dbReference type="Gene3D" id="4.10.860.10">
    <property type="entry name" value="UVR domain"/>
    <property type="match status" value="1"/>
</dbReference>
<keyword evidence="4" id="KW-1185">Reference proteome</keyword>
<dbReference type="PANTHER" id="PTHR47016">
    <property type="entry name" value="ATP-DEPENDENT CLP PROTEASE ATP-BINDING SUBUNIT CLPT1, CHLOROPLASTIC"/>
    <property type="match status" value="1"/>
</dbReference>
<dbReference type="RefSeq" id="WP_082121735.1">
    <property type="nucleotide sequence ID" value="NZ_JYFN01000007.1"/>
</dbReference>
<dbReference type="InterPro" id="IPR004176">
    <property type="entry name" value="Clp_R_N"/>
</dbReference>
<dbReference type="InterPro" id="IPR044217">
    <property type="entry name" value="CLPT1/2"/>
</dbReference>
<dbReference type="Proteomes" id="UP000032545">
    <property type="component" value="Unassembled WGS sequence"/>
</dbReference>
<name>A0A0D8BJE0_9ACTN</name>
<evidence type="ECO:0000313" key="3">
    <source>
        <dbReference type="EMBL" id="KJE24363.1"/>
    </source>
</evidence>
<dbReference type="OrthoDB" id="3213589at2"/>
<dbReference type="PROSITE" id="PS51903">
    <property type="entry name" value="CLP_R"/>
    <property type="match status" value="1"/>
</dbReference>
<dbReference type="Pfam" id="PF02861">
    <property type="entry name" value="Clp_N"/>
    <property type="match status" value="1"/>
</dbReference>
<dbReference type="AlphaFoldDB" id="A0A0D8BJE0"/>
<evidence type="ECO:0000259" key="2">
    <source>
        <dbReference type="PROSITE" id="PS51903"/>
    </source>
</evidence>
<dbReference type="PANTHER" id="PTHR47016:SF5">
    <property type="entry name" value="CLP DOMAIN SUPERFAMILY PROTEIN"/>
    <property type="match status" value="1"/>
</dbReference>
<proteinExistence type="predicted"/>
<evidence type="ECO:0000256" key="1">
    <source>
        <dbReference type="PROSITE-ProRule" id="PRU01251"/>
    </source>
</evidence>
<reference evidence="4" key="1">
    <citation type="submission" date="2015-02" db="EMBL/GenBank/DDBJ databases">
        <title>Draft Genome of Frankia sp. CpI1-S.</title>
        <authorList>
            <person name="Oshone R.T."/>
            <person name="Ngom M."/>
            <person name="Ghodhbane-Gtari F."/>
            <person name="Gtari M."/>
            <person name="Morris K."/>
            <person name="Thomas K."/>
            <person name="Sen A."/>
            <person name="Tisa L.S."/>
        </authorList>
    </citation>
    <scope>NUCLEOTIDE SEQUENCE [LARGE SCALE GENOMIC DNA]</scope>
    <source>
        <strain evidence="4">CpI1-S</strain>
    </source>
</reference>
<comment type="caution">
    <text evidence="3">The sequence shown here is derived from an EMBL/GenBank/DDBJ whole genome shotgun (WGS) entry which is preliminary data.</text>
</comment>
<dbReference type="Gene3D" id="1.10.1780.10">
    <property type="entry name" value="Clp, N-terminal domain"/>
    <property type="match status" value="1"/>
</dbReference>
<reference evidence="3 4" key="2">
    <citation type="journal article" date="2016" name="Genome Announc.">
        <title>Permanent Draft Genome Sequences for Two Variants of Frankia sp. Strain CpI1, the First Frankia Strain Isolated from Root Nodules of Comptonia peregrina.</title>
        <authorList>
            <person name="Oshone R."/>
            <person name="Hurst S.G.IV."/>
            <person name="Abebe-Akele F."/>
            <person name="Simpson S."/>
            <person name="Morris K."/>
            <person name="Thomas W.K."/>
            <person name="Tisa L.S."/>
        </authorList>
    </citation>
    <scope>NUCLEOTIDE SEQUENCE [LARGE SCALE GENOMIC DNA]</scope>
    <source>
        <strain evidence="4">CpI1-S</strain>
    </source>
</reference>
<keyword evidence="1" id="KW-0677">Repeat</keyword>
<organism evidence="3 4">
    <name type="scientific">Frankia torreyi</name>
    <dbReference type="NCBI Taxonomy" id="1856"/>
    <lineage>
        <taxon>Bacteria</taxon>
        <taxon>Bacillati</taxon>
        <taxon>Actinomycetota</taxon>
        <taxon>Actinomycetes</taxon>
        <taxon>Frankiales</taxon>
        <taxon>Frankiaceae</taxon>
        <taxon>Frankia</taxon>
    </lineage>
</organism>
<protein>
    <submittedName>
        <fullName evidence="3">Clp amino terminal domain-containing protein</fullName>
    </submittedName>
</protein>
<gene>
    <name evidence="3" type="ORF">FF36_01439</name>
</gene>
<dbReference type="PATRIC" id="fig|1502723.3.peg.5682"/>
<dbReference type="SUPFAM" id="SSF81923">
    <property type="entry name" value="Double Clp-N motif"/>
    <property type="match status" value="1"/>
</dbReference>
<evidence type="ECO:0000313" key="4">
    <source>
        <dbReference type="Proteomes" id="UP000032545"/>
    </source>
</evidence>
<feature type="domain" description="Clp R" evidence="2">
    <location>
        <begin position="2"/>
        <end position="145"/>
    </location>
</feature>
<sequence>MFERFTDSARLVVVHAQEESRSLGHDRIGVEHLLLGLLHDDTGPADAVLGSYGLTLADGRSAVVAAVGASEHTTPRHIPFTPRAKKVLQKSLRAAQRLHHTFIGPGHLLLGLLDEDEGVAVDILVRLGVDPEEAGRRVLAAIAATGATQEAPPSETTYSPPRAAITRANARTREIAGQLSQARAAKDAAIDAGDFTAATAMREREKALLAERAQIAADLQTGGETPSPSTSPE</sequence>
<dbReference type="EMBL" id="JYFN01000007">
    <property type="protein sequence ID" value="KJE24363.1"/>
    <property type="molecule type" value="Genomic_DNA"/>
</dbReference>